<protein>
    <submittedName>
        <fullName evidence="1">Uncharacterized protein</fullName>
    </submittedName>
</protein>
<proteinExistence type="predicted"/>
<accession>A0ACB8URT4</accession>
<gene>
    <name evidence="1" type="ORF">LOY88_005271</name>
</gene>
<name>A0ACB8URT4_9EURO</name>
<evidence type="ECO:0000313" key="1">
    <source>
        <dbReference type="EMBL" id="KAI2383463.1"/>
    </source>
</evidence>
<dbReference type="EMBL" id="JALBCA010000090">
    <property type="protein sequence ID" value="KAI2383463.1"/>
    <property type="molecule type" value="Genomic_DNA"/>
</dbReference>
<sequence>MGKPPPLDPRPTAMQPEQRDAWTWSFNRLVRIAILAAALCVGFIGLYQTLHPPFNPLWFSSGVLTMATYDRRSPRPSDDVPATTPQPNRVPLEAHIMSICPDAKYCFQDLIVPAMEKVHDKVDFKLSFIGKYVWFPIPKAGELLSLAQTSYLSFFFSVSDSTSDVACKHGPKECVGNMLMLCAANLPFPCDQKTKSDCKTPTIRSLGFANCLLRDYKNIPDRDLVEGCALEHGIDFKELNKCASSQSDQKDGELSGLALLRESCRRSQQVGAVKSCTVRVDEKKWCVLDGGDWKECQKEGAETVGGLVKEIERLYKEKN</sequence>
<comment type="caution">
    <text evidence="1">The sequence shown here is derived from an EMBL/GenBank/DDBJ whole genome shotgun (WGS) entry which is preliminary data.</text>
</comment>
<reference evidence="1" key="1">
    <citation type="journal article" date="2022" name="bioRxiv">
        <title>Population genetic analysis of Ophidiomyces ophidiicola, the causative agent of snake fungal disease, indicates recent introductions to the USA.</title>
        <authorList>
            <person name="Ladner J.T."/>
            <person name="Palmer J.M."/>
            <person name="Ettinger C.L."/>
            <person name="Stajich J.E."/>
            <person name="Farrell T.M."/>
            <person name="Glorioso B.M."/>
            <person name="Lawson B."/>
            <person name="Price S.J."/>
            <person name="Stengle A.G."/>
            <person name="Grear D.A."/>
            <person name="Lorch J.M."/>
        </authorList>
    </citation>
    <scope>NUCLEOTIDE SEQUENCE</scope>
    <source>
        <strain evidence="1">NWHC 24266-5</strain>
    </source>
</reference>
<organism evidence="1">
    <name type="scientific">Ophidiomyces ophidiicola</name>
    <dbReference type="NCBI Taxonomy" id="1387563"/>
    <lineage>
        <taxon>Eukaryota</taxon>
        <taxon>Fungi</taxon>
        <taxon>Dikarya</taxon>
        <taxon>Ascomycota</taxon>
        <taxon>Pezizomycotina</taxon>
        <taxon>Eurotiomycetes</taxon>
        <taxon>Eurotiomycetidae</taxon>
        <taxon>Onygenales</taxon>
        <taxon>Onygenaceae</taxon>
        <taxon>Ophidiomyces</taxon>
    </lineage>
</organism>